<dbReference type="InterPro" id="IPR006664">
    <property type="entry name" value="OMP_bac"/>
</dbReference>
<keyword evidence="5" id="KW-1133">Transmembrane helix</keyword>
<dbReference type="InterPro" id="IPR050330">
    <property type="entry name" value="Bact_OuterMem_StrucFunc"/>
</dbReference>
<comment type="subcellular location">
    <subcellularLocation>
        <location evidence="1">Cell outer membrane</location>
    </subcellularLocation>
</comment>
<protein>
    <submittedName>
        <fullName evidence="7">Peptidoglycan-binding protein ArfA</fullName>
    </submittedName>
</protein>
<keyword evidence="2 4" id="KW-0472">Membrane</keyword>
<dbReference type="CDD" id="cd07185">
    <property type="entry name" value="OmpA_C-like"/>
    <property type="match status" value="1"/>
</dbReference>
<dbReference type="PRINTS" id="PR01021">
    <property type="entry name" value="OMPADOMAIN"/>
</dbReference>
<dbReference type="SUPFAM" id="SSF103088">
    <property type="entry name" value="OmpA-like"/>
    <property type="match status" value="1"/>
</dbReference>
<keyword evidence="3" id="KW-0998">Cell outer membrane</keyword>
<dbReference type="EMBL" id="CATZLL010000006">
    <property type="protein sequence ID" value="CAJ0814728.1"/>
    <property type="molecule type" value="Genomic_DNA"/>
</dbReference>
<proteinExistence type="predicted"/>
<sequence>MSTEDQSERVSLAVVAAVVGVLLIGVIIYAVRFISGQDAASAGGGAATAALSTGSSAGEHTTAPGAIGLAGNAQKITLSGAVPDEATKERLLKPARVLWGKDNVVDQLTVAAGAPAVWWQSRPVDVLARLKQLGSFDLQTSAEGMKLTGVAPSEAVRAATGAVAPGWIASQLKSDVALTTDANASTVGAAAASDNLLDERIEFASGSSTLPEEAKSRLNDIAGLLKDDDRTIVITGHTDNQGNEDANQKLSLERAESVRAYLTGQGVPQERLHAAGAGSSVPVADNASAEGRQRNRRITFAVAAK</sequence>
<name>A0ABN9JNR7_9RALS</name>
<evidence type="ECO:0000313" key="8">
    <source>
        <dbReference type="Proteomes" id="UP001189757"/>
    </source>
</evidence>
<dbReference type="PRINTS" id="PR01023">
    <property type="entry name" value="NAFLGMOTY"/>
</dbReference>
<evidence type="ECO:0000256" key="4">
    <source>
        <dbReference type="PROSITE-ProRule" id="PRU00473"/>
    </source>
</evidence>
<dbReference type="Proteomes" id="UP001189757">
    <property type="component" value="Unassembled WGS sequence"/>
</dbReference>
<keyword evidence="5" id="KW-0812">Transmembrane</keyword>
<feature type="domain" description="OmpA-like" evidence="6">
    <location>
        <begin position="190"/>
        <end position="305"/>
    </location>
</feature>
<dbReference type="PROSITE" id="PS51123">
    <property type="entry name" value="OMPA_2"/>
    <property type="match status" value="1"/>
</dbReference>
<evidence type="ECO:0000256" key="3">
    <source>
        <dbReference type="ARBA" id="ARBA00023237"/>
    </source>
</evidence>
<evidence type="ECO:0000313" key="7">
    <source>
        <dbReference type="EMBL" id="CAJ0814728.1"/>
    </source>
</evidence>
<evidence type="ECO:0000256" key="1">
    <source>
        <dbReference type="ARBA" id="ARBA00004442"/>
    </source>
</evidence>
<dbReference type="Gene3D" id="3.30.1330.60">
    <property type="entry name" value="OmpA-like domain"/>
    <property type="match status" value="1"/>
</dbReference>
<dbReference type="Pfam" id="PF00691">
    <property type="entry name" value="OmpA"/>
    <property type="match status" value="1"/>
</dbReference>
<evidence type="ECO:0000259" key="6">
    <source>
        <dbReference type="PROSITE" id="PS51123"/>
    </source>
</evidence>
<comment type="caution">
    <text evidence="7">The sequence shown here is derived from an EMBL/GenBank/DDBJ whole genome shotgun (WGS) entry which is preliminary data.</text>
</comment>
<dbReference type="RefSeq" id="WP_199026742.1">
    <property type="nucleotide sequence ID" value="NZ_CATZLL010000006.1"/>
</dbReference>
<dbReference type="InterPro" id="IPR036737">
    <property type="entry name" value="OmpA-like_sf"/>
</dbReference>
<gene>
    <name evidence="7" type="primary">arfA</name>
    <name evidence="7" type="ORF">LMG18101_02347</name>
</gene>
<dbReference type="PANTHER" id="PTHR30329:SF21">
    <property type="entry name" value="LIPOPROTEIN YIAD-RELATED"/>
    <property type="match status" value="1"/>
</dbReference>
<organism evidence="7 8">
    <name type="scientific">Ralstonia flaminis</name>
    <dbReference type="NCBI Taxonomy" id="3058597"/>
    <lineage>
        <taxon>Bacteria</taxon>
        <taxon>Pseudomonadati</taxon>
        <taxon>Pseudomonadota</taxon>
        <taxon>Betaproteobacteria</taxon>
        <taxon>Burkholderiales</taxon>
        <taxon>Burkholderiaceae</taxon>
        <taxon>Ralstonia</taxon>
    </lineage>
</organism>
<reference evidence="7 8" key="1">
    <citation type="submission" date="2023-07" db="EMBL/GenBank/DDBJ databases">
        <authorList>
            <person name="Peeters C."/>
        </authorList>
    </citation>
    <scope>NUCLEOTIDE SEQUENCE [LARGE SCALE GENOMIC DNA]</scope>
    <source>
        <strain evidence="7 8">LMG 18101</strain>
    </source>
</reference>
<dbReference type="Gene3D" id="3.40.1520.20">
    <property type="match status" value="1"/>
</dbReference>
<evidence type="ECO:0000256" key="5">
    <source>
        <dbReference type="SAM" id="Phobius"/>
    </source>
</evidence>
<dbReference type="PANTHER" id="PTHR30329">
    <property type="entry name" value="STATOR ELEMENT OF FLAGELLAR MOTOR COMPLEX"/>
    <property type="match status" value="1"/>
</dbReference>
<evidence type="ECO:0000256" key="2">
    <source>
        <dbReference type="ARBA" id="ARBA00023136"/>
    </source>
</evidence>
<dbReference type="InterPro" id="IPR006665">
    <property type="entry name" value="OmpA-like"/>
</dbReference>
<accession>A0ABN9JNR7</accession>
<keyword evidence="8" id="KW-1185">Reference proteome</keyword>
<feature type="transmembrane region" description="Helical" evidence="5">
    <location>
        <begin position="12"/>
        <end position="31"/>
    </location>
</feature>